<evidence type="ECO:0000313" key="3">
    <source>
        <dbReference type="EMBL" id="AKU92558.1"/>
    </source>
</evidence>
<keyword evidence="4" id="KW-1185">Reference proteome</keyword>
<dbReference type="STRING" id="1391653.AKJ08_2945"/>
<dbReference type="InterPro" id="IPR005545">
    <property type="entry name" value="YCII"/>
</dbReference>
<evidence type="ECO:0000313" key="4">
    <source>
        <dbReference type="Proteomes" id="UP000055590"/>
    </source>
</evidence>
<dbReference type="RefSeq" id="WP_050726709.1">
    <property type="nucleotide sequence ID" value="NZ_CP012332.1"/>
</dbReference>
<dbReference type="Gene3D" id="3.30.70.1060">
    <property type="entry name" value="Dimeric alpha+beta barrel"/>
    <property type="match status" value="1"/>
</dbReference>
<dbReference type="PANTHER" id="PTHR35174">
    <property type="entry name" value="BLL7171 PROTEIN-RELATED"/>
    <property type="match status" value="1"/>
</dbReference>
<dbReference type="InterPro" id="IPR011008">
    <property type="entry name" value="Dimeric_a/b-barrel"/>
</dbReference>
<comment type="similarity">
    <text evidence="1">Belongs to the YciI family.</text>
</comment>
<dbReference type="AlphaFoldDB" id="A0A0K1PG98"/>
<proteinExistence type="inferred from homology"/>
<evidence type="ECO:0000259" key="2">
    <source>
        <dbReference type="Pfam" id="PF03795"/>
    </source>
</evidence>
<protein>
    <submittedName>
        <fullName evidence="3">DGPF domain protein</fullName>
    </submittedName>
</protein>
<dbReference type="EMBL" id="CP012332">
    <property type="protein sequence ID" value="AKU92558.1"/>
    <property type="molecule type" value="Genomic_DNA"/>
</dbReference>
<evidence type="ECO:0000256" key="1">
    <source>
        <dbReference type="ARBA" id="ARBA00007689"/>
    </source>
</evidence>
<dbReference type="Proteomes" id="UP000055590">
    <property type="component" value="Chromosome"/>
</dbReference>
<feature type="domain" description="YCII-related" evidence="2">
    <location>
        <begin position="24"/>
        <end position="103"/>
    </location>
</feature>
<dbReference type="PATRIC" id="fig|1391653.3.peg.3069"/>
<dbReference type="SUPFAM" id="SSF54909">
    <property type="entry name" value="Dimeric alpha+beta barrel"/>
    <property type="match status" value="1"/>
</dbReference>
<sequence length="130" mass="14133">MKYMLMMHTPSGGPYQIMNWPQKDFRAHIDFMIRFSKKLAESGELVAGEGLAGPDQARLVRAGKDGAPITDGVFPETKEFLAGYWIVDVESPERAYEIAAEASAAPGPGGAPLNMAIEVRQVMSPPPNEL</sequence>
<reference evidence="3 4" key="1">
    <citation type="submission" date="2015-08" db="EMBL/GenBank/DDBJ databases">
        <authorList>
            <person name="Babu N.S."/>
            <person name="Beckwith C.J."/>
            <person name="Beseler K.G."/>
            <person name="Brison A."/>
            <person name="Carone J.V."/>
            <person name="Caskin T.P."/>
            <person name="Diamond M."/>
            <person name="Durham M.E."/>
            <person name="Foxe J.M."/>
            <person name="Go M."/>
            <person name="Henderson B.A."/>
            <person name="Jones I.B."/>
            <person name="McGettigan J.A."/>
            <person name="Micheletti S.J."/>
            <person name="Nasrallah M.E."/>
            <person name="Ortiz D."/>
            <person name="Piller C.R."/>
            <person name="Privatt S.R."/>
            <person name="Schneider S.L."/>
            <person name="Sharp S."/>
            <person name="Smith T.C."/>
            <person name="Stanton J.D."/>
            <person name="Ullery H.E."/>
            <person name="Wilson R.J."/>
            <person name="Serrano M.G."/>
            <person name="Buck G."/>
            <person name="Lee V."/>
            <person name="Wang Y."/>
            <person name="Carvalho R."/>
            <person name="Voegtly L."/>
            <person name="Shi R."/>
            <person name="Duckworth R."/>
            <person name="Johnson A."/>
            <person name="Loviza R."/>
            <person name="Walstead R."/>
            <person name="Shah Z."/>
            <person name="Kiflezghi M."/>
            <person name="Wade K."/>
            <person name="Ball S.L."/>
            <person name="Bradley K.W."/>
            <person name="Asai D.J."/>
            <person name="Bowman C.A."/>
            <person name="Russell D.A."/>
            <person name="Pope W.H."/>
            <person name="Jacobs-Sera D."/>
            <person name="Hendrix R.W."/>
            <person name="Hatfull G.F."/>
        </authorList>
    </citation>
    <scope>NUCLEOTIDE SEQUENCE [LARGE SCALE GENOMIC DNA]</scope>
    <source>
        <strain evidence="3 4">DSM 27710</strain>
    </source>
</reference>
<name>A0A0K1PG98_9BACT</name>
<organism evidence="3 4">
    <name type="scientific">Vulgatibacter incomptus</name>
    <dbReference type="NCBI Taxonomy" id="1391653"/>
    <lineage>
        <taxon>Bacteria</taxon>
        <taxon>Pseudomonadati</taxon>
        <taxon>Myxococcota</taxon>
        <taxon>Myxococcia</taxon>
        <taxon>Myxococcales</taxon>
        <taxon>Cystobacterineae</taxon>
        <taxon>Vulgatibacteraceae</taxon>
        <taxon>Vulgatibacter</taxon>
    </lineage>
</organism>
<dbReference type="KEGG" id="vin:AKJ08_2945"/>
<accession>A0A0K1PG98</accession>
<dbReference type="OrthoDB" id="9807535at2"/>
<dbReference type="PANTHER" id="PTHR35174:SF3">
    <property type="entry name" value="BLL7171 PROTEIN"/>
    <property type="match status" value="1"/>
</dbReference>
<dbReference type="Pfam" id="PF03795">
    <property type="entry name" value="YCII"/>
    <property type="match status" value="1"/>
</dbReference>
<gene>
    <name evidence="3" type="ORF">AKJ08_2945</name>
</gene>